<protein>
    <submittedName>
        <fullName evidence="11">ABC transporter</fullName>
    </submittedName>
</protein>
<dbReference type="GO" id="GO:0005524">
    <property type="term" value="F:ATP binding"/>
    <property type="evidence" value="ECO:0007669"/>
    <property type="project" value="UniProtKB-KW"/>
</dbReference>
<dbReference type="FunFam" id="1.20.1560.10:FF:000229">
    <property type="entry name" value="ABC transporter, putative"/>
    <property type="match status" value="1"/>
</dbReference>
<dbReference type="PROSITE" id="PS00211">
    <property type="entry name" value="ABC_TRANSPORTER_1"/>
    <property type="match status" value="1"/>
</dbReference>
<keyword evidence="12" id="KW-1185">Reference proteome</keyword>
<dbReference type="Proteomes" id="UP001458880">
    <property type="component" value="Unassembled WGS sequence"/>
</dbReference>
<dbReference type="CDD" id="cd03244">
    <property type="entry name" value="ABCC_MRP_domain2"/>
    <property type="match status" value="1"/>
</dbReference>
<keyword evidence="5" id="KW-0067">ATP-binding</keyword>
<gene>
    <name evidence="11" type="ORF">QE152_g31477</name>
</gene>
<reference evidence="11 12" key="1">
    <citation type="journal article" date="2024" name="BMC Genomics">
        <title>De novo assembly and annotation of Popillia japonica's genome with initial clues to its potential as an invasive pest.</title>
        <authorList>
            <person name="Cucini C."/>
            <person name="Boschi S."/>
            <person name="Funari R."/>
            <person name="Cardaioli E."/>
            <person name="Iannotti N."/>
            <person name="Marturano G."/>
            <person name="Paoli F."/>
            <person name="Bruttini M."/>
            <person name="Carapelli A."/>
            <person name="Frati F."/>
            <person name="Nardi F."/>
        </authorList>
    </citation>
    <scope>NUCLEOTIDE SEQUENCE [LARGE SCALE GENOMIC DNA]</scope>
    <source>
        <strain evidence="11">DMR45628</strain>
    </source>
</reference>
<evidence type="ECO:0000256" key="1">
    <source>
        <dbReference type="ARBA" id="ARBA00004141"/>
    </source>
</evidence>
<evidence type="ECO:0000256" key="4">
    <source>
        <dbReference type="ARBA" id="ARBA00022741"/>
    </source>
</evidence>
<feature type="transmembrane region" description="Helical" evidence="8">
    <location>
        <begin position="35"/>
        <end position="54"/>
    </location>
</feature>
<dbReference type="GO" id="GO:0140359">
    <property type="term" value="F:ABC-type transporter activity"/>
    <property type="evidence" value="ECO:0007669"/>
    <property type="project" value="InterPro"/>
</dbReference>
<evidence type="ECO:0000313" key="12">
    <source>
        <dbReference type="Proteomes" id="UP001458880"/>
    </source>
</evidence>
<dbReference type="Pfam" id="PF00664">
    <property type="entry name" value="ABC_membrane"/>
    <property type="match status" value="1"/>
</dbReference>
<dbReference type="Gene3D" id="3.40.50.300">
    <property type="entry name" value="P-loop containing nucleotide triphosphate hydrolases"/>
    <property type="match status" value="1"/>
</dbReference>
<dbReference type="InterPro" id="IPR027417">
    <property type="entry name" value="P-loop_NTPase"/>
</dbReference>
<accession>A0AAW1J0S3</accession>
<comment type="subcellular location">
    <subcellularLocation>
        <location evidence="1">Membrane</location>
        <topology evidence="1">Multi-pass membrane protein</topology>
    </subcellularLocation>
</comment>
<dbReference type="InterPro" id="IPR003439">
    <property type="entry name" value="ABC_transporter-like_ATP-bd"/>
</dbReference>
<dbReference type="AlphaFoldDB" id="A0AAW1J0S3"/>
<dbReference type="InterPro" id="IPR003593">
    <property type="entry name" value="AAA+_ATPase"/>
</dbReference>
<dbReference type="PANTHER" id="PTHR24223">
    <property type="entry name" value="ATP-BINDING CASSETTE SUB-FAMILY C"/>
    <property type="match status" value="1"/>
</dbReference>
<dbReference type="SUPFAM" id="SSF90123">
    <property type="entry name" value="ABC transporter transmembrane region"/>
    <property type="match status" value="1"/>
</dbReference>
<keyword evidence="2" id="KW-0813">Transport</keyword>
<dbReference type="EMBL" id="JASPKY010000446">
    <property type="protein sequence ID" value="KAK9696605.1"/>
    <property type="molecule type" value="Genomic_DNA"/>
</dbReference>
<evidence type="ECO:0000256" key="8">
    <source>
        <dbReference type="SAM" id="Phobius"/>
    </source>
</evidence>
<dbReference type="PROSITE" id="PS50893">
    <property type="entry name" value="ABC_TRANSPORTER_2"/>
    <property type="match status" value="1"/>
</dbReference>
<keyword evidence="6 8" id="KW-1133">Transmembrane helix</keyword>
<dbReference type="FunFam" id="3.40.50.300:FF:000163">
    <property type="entry name" value="Multidrug resistance-associated protein member 4"/>
    <property type="match status" value="1"/>
</dbReference>
<dbReference type="InterPro" id="IPR011527">
    <property type="entry name" value="ABC1_TM_dom"/>
</dbReference>
<evidence type="ECO:0000259" key="10">
    <source>
        <dbReference type="PROSITE" id="PS50929"/>
    </source>
</evidence>
<evidence type="ECO:0000256" key="3">
    <source>
        <dbReference type="ARBA" id="ARBA00022692"/>
    </source>
</evidence>
<dbReference type="InterPro" id="IPR050173">
    <property type="entry name" value="ABC_transporter_C-like"/>
</dbReference>
<feature type="domain" description="ABC transmembrane type-1" evidence="10">
    <location>
        <begin position="1"/>
        <end position="137"/>
    </location>
</feature>
<evidence type="ECO:0000256" key="5">
    <source>
        <dbReference type="ARBA" id="ARBA00022840"/>
    </source>
</evidence>
<organism evidence="11 12">
    <name type="scientific">Popillia japonica</name>
    <name type="common">Japanese beetle</name>
    <dbReference type="NCBI Taxonomy" id="7064"/>
    <lineage>
        <taxon>Eukaryota</taxon>
        <taxon>Metazoa</taxon>
        <taxon>Ecdysozoa</taxon>
        <taxon>Arthropoda</taxon>
        <taxon>Hexapoda</taxon>
        <taxon>Insecta</taxon>
        <taxon>Pterygota</taxon>
        <taxon>Neoptera</taxon>
        <taxon>Endopterygota</taxon>
        <taxon>Coleoptera</taxon>
        <taxon>Polyphaga</taxon>
        <taxon>Scarabaeiformia</taxon>
        <taxon>Scarabaeidae</taxon>
        <taxon>Rutelinae</taxon>
        <taxon>Popillia</taxon>
    </lineage>
</organism>
<dbReference type="SUPFAM" id="SSF52540">
    <property type="entry name" value="P-loop containing nucleoside triphosphate hydrolases"/>
    <property type="match status" value="1"/>
</dbReference>
<dbReference type="SMART" id="SM00382">
    <property type="entry name" value="AAA"/>
    <property type="match status" value="1"/>
</dbReference>
<comment type="caution">
    <text evidence="11">The sequence shown here is derived from an EMBL/GenBank/DDBJ whole genome shotgun (WGS) entry which is preliminary data.</text>
</comment>
<dbReference type="InterPro" id="IPR017871">
    <property type="entry name" value="ABC_transporter-like_CS"/>
</dbReference>
<evidence type="ECO:0000259" key="9">
    <source>
        <dbReference type="PROSITE" id="PS50893"/>
    </source>
</evidence>
<proteinExistence type="predicted"/>
<evidence type="ECO:0000313" key="11">
    <source>
        <dbReference type="EMBL" id="KAK9696605.1"/>
    </source>
</evidence>
<dbReference type="PROSITE" id="PS50929">
    <property type="entry name" value="ABC_TM1F"/>
    <property type="match status" value="1"/>
</dbReference>
<dbReference type="Gene3D" id="1.20.1560.10">
    <property type="entry name" value="ABC transporter type 1, transmembrane domain"/>
    <property type="match status" value="1"/>
</dbReference>
<dbReference type="InterPro" id="IPR036640">
    <property type="entry name" value="ABC1_TM_sf"/>
</dbReference>
<evidence type="ECO:0000256" key="7">
    <source>
        <dbReference type="ARBA" id="ARBA00023136"/>
    </source>
</evidence>
<name>A0AAW1J0S3_POPJA</name>
<evidence type="ECO:0000256" key="2">
    <source>
        <dbReference type="ARBA" id="ARBA00022448"/>
    </source>
</evidence>
<evidence type="ECO:0000256" key="6">
    <source>
        <dbReference type="ARBA" id="ARBA00022989"/>
    </source>
</evidence>
<dbReference type="PANTHER" id="PTHR24223:SF448">
    <property type="entry name" value="FI20146P1-RELATED"/>
    <property type="match status" value="1"/>
</dbReference>
<feature type="transmembrane region" description="Helical" evidence="8">
    <location>
        <begin position="7"/>
        <end position="29"/>
    </location>
</feature>
<keyword evidence="7 8" id="KW-0472">Membrane</keyword>
<dbReference type="GO" id="GO:0016887">
    <property type="term" value="F:ATP hydrolysis activity"/>
    <property type="evidence" value="ECO:0007669"/>
    <property type="project" value="InterPro"/>
</dbReference>
<feature type="transmembrane region" description="Helical" evidence="8">
    <location>
        <begin position="120"/>
        <end position="141"/>
    </location>
</feature>
<sequence length="472" mass="52876">MGIVDDYLPSVFIDAIEIGLVVLGIVIVVGIVNPYLLIIGAIVFVIFYLLRIVYLATSVDIKRLEGVTRSPVFTHMNLSLQGLATIRAFGEQEALKNTFDNLQDVHSSAWFMFLASSHTFGFLLDTICVIYICVVTFNFILCENTGSVGSDVGLAITQALAMTEILQWGMRQWCEVENQMTSVERIVEYTQIDNETDHQTRLCIPDKTWPDAGAIEFKNVNMRYDKNLPYVLNDLNFVINPEEKIGIVGRTGAGKSSIISALFQLVPTEGEILIDNQNIDTVLFQHLRSKISIIPQEPVLFSDTLRKNLDPFNNYDDSVLWNALEEVELKGVVSDLPDGLLTKMSEGGSNFSVGQRQLVCLARAIVRKNKILLMDEATANVDPKTDSLIQTTIRRKFNTCTVLTIAHRLQTIIDSDKVLVMDAGTLREFDSPYLLLENKGIFYEMVQQTGTAIADNLYQTAKNAYMKKMKSD</sequence>
<keyword evidence="3 8" id="KW-0812">Transmembrane</keyword>
<feature type="domain" description="ABC transporter" evidence="9">
    <location>
        <begin position="215"/>
        <end position="448"/>
    </location>
</feature>
<dbReference type="GO" id="GO:0016020">
    <property type="term" value="C:membrane"/>
    <property type="evidence" value="ECO:0007669"/>
    <property type="project" value="UniProtKB-SubCell"/>
</dbReference>
<dbReference type="Pfam" id="PF00005">
    <property type="entry name" value="ABC_tran"/>
    <property type="match status" value="1"/>
</dbReference>
<keyword evidence="4" id="KW-0547">Nucleotide-binding</keyword>